<dbReference type="GO" id="GO:0009251">
    <property type="term" value="P:glucan catabolic process"/>
    <property type="evidence" value="ECO:0007669"/>
    <property type="project" value="TreeGrafter"/>
</dbReference>
<dbReference type="InterPro" id="IPR036962">
    <property type="entry name" value="Glyco_hydro_3_N_sf"/>
</dbReference>
<comment type="similarity">
    <text evidence="3 10">Belongs to the glycosyl hydrolase 3 family.</text>
</comment>
<dbReference type="PRINTS" id="PR00133">
    <property type="entry name" value="GLHYDRLASE3"/>
</dbReference>
<evidence type="ECO:0000256" key="3">
    <source>
        <dbReference type="ARBA" id="ARBA00005336"/>
    </source>
</evidence>
<dbReference type="GO" id="GO:0042597">
    <property type="term" value="C:periplasmic space"/>
    <property type="evidence" value="ECO:0007669"/>
    <property type="project" value="UniProtKB-SubCell"/>
</dbReference>
<evidence type="ECO:0000259" key="12">
    <source>
        <dbReference type="SMART" id="SM01217"/>
    </source>
</evidence>
<dbReference type="InterPro" id="IPR017853">
    <property type="entry name" value="GH"/>
</dbReference>
<protein>
    <recommendedName>
        <fullName evidence="9">Periplasmic beta-glucosidase</fullName>
        <ecNumber evidence="4">3.2.1.21</ecNumber>
    </recommendedName>
</protein>
<dbReference type="NCBIfam" id="NF011678">
    <property type="entry name" value="PRK15098.1"/>
    <property type="match status" value="1"/>
</dbReference>
<keyword evidence="8 10" id="KW-0326">Glycosidase</keyword>
<dbReference type="Pfam" id="PF00933">
    <property type="entry name" value="Glyco_hydro_3"/>
    <property type="match status" value="1"/>
</dbReference>
<feature type="signal peptide" evidence="11">
    <location>
        <begin position="1"/>
        <end position="23"/>
    </location>
</feature>
<dbReference type="SMART" id="SM01217">
    <property type="entry name" value="Fn3_like"/>
    <property type="match status" value="1"/>
</dbReference>
<dbReference type="EMBL" id="QMNG01000088">
    <property type="protein sequence ID" value="RLC36074.1"/>
    <property type="molecule type" value="Genomic_DNA"/>
</dbReference>
<dbReference type="FunFam" id="2.60.40.10:FF:000495">
    <property type="entry name" value="Periplasmic beta-glucosidase"/>
    <property type="match status" value="1"/>
</dbReference>
<evidence type="ECO:0000256" key="4">
    <source>
        <dbReference type="ARBA" id="ARBA00012744"/>
    </source>
</evidence>
<dbReference type="InterPro" id="IPR001764">
    <property type="entry name" value="Glyco_hydro_3_N"/>
</dbReference>
<dbReference type="Pfam" id="PF01915">
    <property type="entry name" value="Glyco_hydro_3_C"/>
    <property type="match status" value="1"/>
</dbReference>
<evidence type="ECO:0000256" key="10">
    <source>
        <dbReference type="RuleBase" id="RU361161"/>
    </source>
</evidence>
<dbReference type="InterPro" id="IPR013783">
    <property type="entry name" value="Ig-like_fold"/>
</dbReference>
<keyword evidence="7 10" id="KW-0378">Hydrolase</keyword>
<name>A0A420ZB78_UNCK3</name>
<comment type="subcellular location">
    <subcellularLocation>
        <location evidence="2">Periplasm</location>
    </subcellularLocation>
</comment>
<dbReference type="GO" id="GO:0008422">
    <property type="term" value="F:beta-glucosidase activity"/>
    <property type="evidence" value="ECO:0007669"/>
    <property type="project" value="UniProtKB-EC"/>
</dbReference>
<dbReference type="Gene3D" id="3.20.20.300">
    <property type="entry name" value="Glycoside hydrolase, family 3, N-terminal domain"/>
    <property type="match status" value="1"/>
</dbReference>
<dbReference type="PANTHER" id="PTHR30620">
    <property type="entry name" value="PERIPLASMIC BETA-GLUCOSIDASE-RELATED"/>
    <property type="match status" value="1"/>
</dbReference>
<dbReference type="Pfam" id="PF14310">
    <property type="entry name" value="Fn3-like"/>
    <property type="match status" value="1"/>
</dbReference>
<reference evidence="13 14" key="1">
    <citation type="submission" date="2018-06" db="EMBL/GenBank/DDBJ databases">
        <title>Extensive metabolic versatility and redundancy in microbially diverse, dynamic hydrothermal sediments.</title>
        <authorList>
            <person name="Dombrowski N."/>
            <person name="Teske A."/>
            <person name="Baker B.J."/>
        </authorList>
    </citation>
    <scope>NUCLEOTIDE SEQUENCE [LARGE SCALE GENOMIC DNA]</scope>
    <source>
        <strain evidence="13">B79_G16</strain>
    </source>
</reference>
<evidence type="ECO:0000256" key="9">
    <source>
        <dbReference type="ARBA" id="ARBA00067498"/>
    </source>
</evidence>
<evidence type="ECO:0000256" key="6">
    <source>
        <dbReference type="ARBA" id="ARBA00022764"/>
    </source>
</evidence>
<dbReference type="SUPFAM" id="SSF52279">
    <property type="entry name" value="Beta-D-glucan exohydrolase, C-terminal domain"/>
    <property type="match status" value="1"/>
</dbReference>
<dbReference type="SUPFAM" id="SSF51445">
    <property type="entry name" value="(Trans)glycosidases"/>
    <property type="match status" value="1"/>
</dbReference>
<dbReference type="InterPro" id="IPR036881">
    <property type="entry name" value="Glyco_hydro_3_C_sf"/>
</dbReference>
<keyword evidence="6" id="KW-0574">Periplasm</keyword>
<evidence type="ECO:0000256" key="5">
    <source>
        <dbReference type="ARBA" id="ARBA00022729"/>
    </source>
</evidence>
<evidence type="ECO:0000313" key="14">
    <source>
        <dbReference type="Proteomes" id="UP000281261"/>
    </source>
</evidence>
<dbReference type="InterPro" id="IPR051915">
    <property type="entry name" value="Cellulose_Degrad_GH3"/>
</dbReference>
<dbReference type="InterPro" id="IPR019800">
    <property type="entry name" value="Glyco_hydro_3_AS"/>
</dbReference>
<feature type="chain" id="PRO_5019476800" description="Periplasmic beta-glucosidase" evidence="11">
    <location>
        <begin position="24"/>
        <end position="741"/>
    </location>
</feature>
<dbReference type="Gene3D" id="3.40.50.1700">
    <property type="entry name" value="Glycoside hydrolase family 3 C-terminal domain"/>
    <property type="match status" value="1"/>
</dbReference>
<dbReference type="FunFam" id="3.40.50.1700:FF:000004">
    <property type="entry name" value="Periplasmic beta-glucosidase"/>
    <property type="match status" value="1"/>
</dbReference>
<dbReference type="FunFam" id="3.20.20.300:FF:000005">
    <property type="entry name" value="Periplasmic beta-glucosidase"/>
    <property type="match status" value="1"/>
</dbReference>
<gene>
    <name evidence="13" type="ORF">DRH29_05270</name>
</gene>
<dbReference type="AlphaFoldDB" id="A0A420ZB78"/>
<evidence type="ECO:0000256" key="8">
    <source>
        <dbReference type="ARBA" id="ARBA00023295"/>
    </source>
</evidence>
<evidence type="ECO:0000256" key="1">
    <source>
        <dbReference type="ARBA" id="ARBA00000448"/>
    </source>
</evidence>
<evidence type="ECO:0000256" key="7">
    <source>
        <dbReference type="ARBA" id="ARBA00022801"/>
    </source>
</evidence>
<comment type="caution">
    <text evidence="13">The sequence shown here is derived from an EMBL/GenBank/DDBJ whole genome shotgun (WGS) entry which is preliminary data.</text>
</comment>
<organism evidence="13 14">
    <name type="scientific">candidate division Kazan bacterium</name>
    <dbReference type="NCBI Taxonomy" id="2202143"/>
    <lineage>
        <taxon>Bacteria</taxon>
        <taxon>Bacteria division Kazan-3B-28</taxon>
    </lineage>
</organism>
<dbReference type="EC" id="3.2.1.21" evidence="4"/>
<dbReference type="InterPro" id="IPR026891">
    <property type="entry name" value="Fn3-like"/>
</dbReference>
<keyword evidence="5 11" id="KW-0732">Signal</keyword>
<dbReference type="Gene3D" id="2.60.40.10">
    <property type="entry name" value="Immunoglobulins"/>
    <property type="match status" value="1"/>
</dbReference>
<sequence>MKPIRIFLSAIMMVSILSVSVFAAQTQDRQIRLLLQRMTLEEKIGQLTQYSYGMDLTGPAGEPIKPEEEIRKGRIGSLLNATGAEKTRELQTIAVEESRLGIPLLFGLDVIHGYRTIFPIPLGEAASWDLSAIEQSARIAAIEASAAGVNWTFAPMVDIARDPRWGRIMEGAGEDPYLGAEVARARVRGFQGNDLGRSDTILACAKHFAAYGAAQAGRDYSTVDISRRTLHEIYLPPFKAAAEAGAGTFMNAFNELNGIPCTGNRYLVREVLKKRWGFDGFVVSDWDSIKEMIVHGFAEDGRHAAELAMHAGCDMDMMSAAYIAHMADLVRQGKVPPAQIDEAVTRILSVKKRVGLFKDPYQYCSPERERELLLNDKHQAIARDVARKSIVLLKNENGTLPLDRDLKRIALIGPLADNQTDPLGSWSAKGEDKDIITLRRGIMDAVSSNTEVLFARGCDIDGEGTQDMAEAVRVACKADVIIAALGESKNMSGEAHCRGDIGLPGRQLELLQKLQATGKPVVLVLMNGRPLTLVWPSQNIPAILETWLLGTQTGPAIADVLFGKVNPSGKLPVTFPYALGQVPIFYNHKMTGRPGVKGQAYRSTYADIPVEPLYPFGFGLSYTQFSYSPIRLNRAKVAYDEIANVSTTVTNTGSRQGAEVVQLYIRDLKASVTRPVKELKGFSKIDLKPGESRKVTFALTAEDLAFYNQTMTKVTEPGKFEVFVGGNSRDVLKAEFTLLSK</sequence>
<accession>A0A420ZB78</accession>
<dbReference type="InterPro" id="IPR002772">
    <property type="entry name" value="Glyco_hydro_3_C"/>
</dbReference>
<dbReference type="PANTHER" id="PTHR30620:SF16">
    <property type="entry name" value="LYSOSOMAL BETA GLUCOSIDASE"/>
    <property type="match status" value="1"/>
</dbReference>
<dbReference type="Proteomes" id="UP000281261">
    <property type="component" value="Unassembled WGS sequence"/>
</dbReference>
<proteinExistence type="inferred from homology"/>
<evidence type="ECO:0000256" key="2">
    <source>
        <dbReference type="ARBA" id="ARBA00004418"/>
    </source>
</evidence>
<evidence type="ECO:0000256" key="11">
    <source>
        <dbReference type="SAM" id="SignalP"/>
    </source>
</evidence>
<dbReference type="PROSITE" id="PS00775">
    <property type="entry name" value="GLYCOSYL_HYDROL_F3"/>
    <property type="match status" value="1"/>
</dbReference>
<evidence type="ECO:0000313" key="13">
    <source>
        <dbReference type="EMBL" id="RLC36074.1"/>
    </source>
</evidence>
<comment type="catalytic activity">
    <reaction evidence="1">
        <text>Hydrolysis of terminal, non-reducing beta-D-glucosyl residues with release of beta-D-glucose.</text>
        <dbReference type="EC" id="3.2.1.21"/>
    </reaction>
</comment>
<feature type="domain" description="Fibronectin type III-like" evidence="12">
    <location>
        <begin position="659"/>
        <end position="728"/>
    </location>
</feature>